<organism evidence="2 3">
    <name type="scientific">Sideroxyarcus emersonii</name>
    <dbReference type="NCBI Taxonomy" id="2764705"/>
    <lineage>
        <taxon>Bacteria</taxon>
        <taxon>Pseudomonadati</taxon>
        <taxon>Pseudomonadota</taxon>
        <taxon>Betaproteobacteria</taxon>
        <taxon>Nitrosomonadales</taxon>
        <taxon>Gallionellaceae</taxon>
        <taxon>Sideroxyarcus</taxon>
    </lineage>
</organism>
<dbReference type="RefSeq" id="WP_237246654.1">
    <property type="nucleotide sequence ID" value="NZ_AP023423.1"/>
</dbReference>
<reference evidence="2 3" key="1">
    <citation type="journal article" date="2022" name="Int. J. Syst. Evol. Microbiol.">
        <title>&lt;i&gt;Sideroxyarcus emersonii&lt;/i&gt; gen. nov. sp. nov., a neutrophilic, microaerobic iron- and thiosulfate-oxidizing bacterium isolated from iron-rich wetland sediment.</title>
        <authorList>
            <person name="Kato S."/>
            <person name="Itoh T."/>
            <person name="Iino T."/>
            <person name="Ohkuma M."/>
        </authorList>
    </citation>
    <scope>NUCLEOTIDE SEQUENCE [LARGE SCALE GENOMIC DNA]</scope>
    <source>
        <strain evidence="2 3">MIZ01</strain>
    </source>
</reference>
<gene>
    <name evidence="2" type="ORF">MIZ01_1913</name>
</gene>
<sequence>MKDLQSQYANQQRLIAALREPRRYPHAARSVEVIETHISWVLLAGSYAYKIKKAVDLGFLDYSTLSLRRSCCEEEIRLNRRTAPELYLDTVAIGGSAEIPQFGMQPAIEYAVRMRRFVSADLMDKSLQRGRIEARHIDSLAAAIVRFHAAIPAAAPGSGFGTPASIRNAAMQNFEQLRLLLADDADLDGIAALEAATEAEFAACRATFEARREQGWVRECHGDLHLGNIVLVGDQPVPFDCIEFNPDLRWIDVMDEIAFPMMDLLHRNRAELAWRVLNGCLEGSGDYGGVSVLRFYLAYRAAVRAKVSAFRAAQPGMSRHARAPALAACRSYLALARQCLGRYRPALIVMHGLPGSGKTTFSQLALQQLGAIRIRSDVERKRLFGLGGLESSRAHVGDIYGAEATRQTYARLHELARGILLAGLPVIVDAAFLRQEEREAFRRLAQGMSVPFAIASLHASDAVLRERVQLRRNDASEADVAVLDLLQSRQQPLAQSELACAAFFTSEEAPDCEANARAWEQLGSLLVAASR</sequence>
<name>A0AAN1XBJ2_9PROT</name>
<dbReference type="Gene3D" id="3.90.1200.10">
    <property type="match status" value="1"/>
</dbReference>
<dbReference type="KEGG" id="seme:MIZ01_1913"/>
<keyword evidence="3" id="KW-1185">Reference proteome</keyword>
<dbReference type="PANTHER" id="PTHR43883:SF1">
    <property type="entry name" value="GLUCONOKINASE"/>
    <property type="match status" value="1"/>
</dbReference>
<protein>
    <recommendedName>
        <fullName evidence="1">Aminoglycoside phosphotransferase domain-containing protein</fullName>
    </recommendedName>
</protein>
<dbReference type="InterPro" id="IPR052732">
    <property type="entry name" value="Cell-binding_unc_protein"/>
</dbReference>
<dbReference type="AlphaFoldDB" id="A0AAN1XBJ2"/>
<proteinExistence type="predicted"/>
<dbReference type="Pfam" id="PF01636">
    <property type="entry name" value="APH"/>
    <property type="match status" value="1"/>
</dbReference>
<dbReference type="InterPro" id="IPR002575">
    <property type="entry name" value="Aminoglycoside_PTrfase"/>
</dbReference>
<dbReference type="PANTHER" id="PTHR43883">
    <property type="entry name" value="SLR0207 PROTEIN"/>
    <property type="match status" value="1"/>
</dbReference>
<evidence type="ECO:0000313" key="3">
    <source>
        <dbReference type="Proteomes" id="UP001320326"/>
    </source>
</evidence>
<dbReference type="SUPFAM" id="SSF56112">
    <property type="entry name" value="Protein kinase-like (PK-like)"/>
    <property type="match status" value="1"/>
</dbReference>
<dbReference type="InterPro" id="IPR027417">
    <property type="entry name" value="P-loop_NTPase"/>
</dbReference>
<dbReference type="EMBL" id="AP023423">
    <property type="protein sequence ID" value="BCK88112.1"/>
    <property type="molecule type" value="Genomic_DNA"/>
</dbReference>
<dbReference type="InterPro" id="IPR011009">
    <property type="entry name" value="Kinase-like_dom_sf"/>
</dbReference>
<dbReference type="Proteomes" id="UP001320326">
    <property type="component" value="Chromosome"/>
</dbReference>
<evidence type="ECO:0000313" key="2">
    <source>
        <dbReference type="EMBL" id="BCK88112.1"/>
    </source>
</evidence>
<dbReference type="SUPFAM" id="SSF52540">
    <property type="entry name" value="P-loop containing nucleoside triphosphate hydrolases"/>
    <property type="match status" value="1"/>
</dbReference>
<feature type="domain" description="Aminoglycoside phosphotransferase" evidence="1">
    <location>
        <begin position="134"/>
        <end position="237"/>
    </location>
</feature>
<accession>A0AAN1XBJ2</accession>
<dbReference type="Pfam" id="PF13671">
    <property type="entry name" value="AAA_33"/>
    <property type="match status" value="1"/>
</dbReference>
<evidence type="ECO:0000259" key="1">
    <source>
        <dbReference type="Pfam" id="PF01636"/>
    </source>
</evidence>
<dbReference type="Gene3D" id="3.40.50.300">
    <property type="entry name" value="P-loop containing nucleotide triphosphate hydrolases"/>
    <property type="match status" value="1"/>
</dbReference>